<keyword evidence="7" id="KW-1185">Reference proteome</keyword>
<organism evidence="5 7">
    <name type="scientific">Schizosaccharomyces japonicus (strain yFS275 / FY16936)</name>
    <name type="common">Fission yeast</name>
    <dbReference type="NCBI Taxonomy" id="402676"/>
    <lineage>
        <taxon>Eukaryota</taxon>
        <taxon>Fungi</taxon>
        <taxon>Dikarya</taxon>
        <taxon>Ascomycota</taxon>
        <taxon>Taphrinomycotina</taxon>
        <taxon>Schizosaccharomycetes</taxon>
        <taxon>Schizosaccharomycetales</taxon>
        <taxon>Schizosaccharomycetaceae</taxon>
        <taxon>Schizosaccharomyces</taxon>
    </lineage>
</organism>
<evidence type="ECO:0000313" key="7">
    <source>
        <dbReference type="Proteomes" id="UP000001744"/>
    </source>
</evidence>
<feature type="compositionally biased region" description="Low complexity" evidence="4">
    <location>
        <begin position="170"/>
        <end position="182"/>
    </location>
</feature>
<dbReference type="GO" id="GO:0032511">
    <property type="term" value="P:late endosome to vacuole transport via multivesicular body sorting pathway"/>
    <property type="evidence" value="ECO:0000318"/>
    <property type="project" value="GO_Central"/>
</dbReference>
<evidence type="ECO:0000313" key="5">
    <source>
        <dbReference type="EMBL" id="EEB09439.2"/>
    </source>
</evidence>
<evidence type="ECO:0000256" key="3">
    <source>
        <dbReference type="SAM" id="Coils"/>
    </source>
</evidence>
<evidence type="ECO:0000256" key="2">
    <source>
        <dbReference type="ARBA" id="ARBA00023054"/>
    </source>
</evidence>
<dbReference type="GO" id="GO:0005771">
    <property type="term" value="C:multivesicular body"/>
    <property type="evidence" value="ECO:0000318"/>
    <property type="project" value="GO_Central"/>
</dbReference>
<dbReference type="VEuPathDB" id="FungiDB:SJAG_04643"/>
<comment type="similarity">
    <text evidence="1">Belongs to the SNF7 family.</text>
</comment>
<dbReference type="InterPro" id="IPR005024">
    <property type="entry name" value="Snf7_fam"/>
</dbReference>
<dbReference type="Pfam" id="PF03357">
    <property type="entry name" value="Snf7"/>
    <property type="match status" value="1"/>
</dbReference>
<dbReference type="HOGENOM" id="CLU_079409_0_0_1"/>
<sequence>MYRLFGKKKEEPTVSITDAIQSLDERSGSIEVKIAKLDGQLSALQQKMNTTRPGPLLNSIRQRAMNVLKQKKLYESQLQQLQQQSFNMEQTAMTTESLKNTMVSVQALQQTAKQLKAQNKQISLEKIDALQDELQEYLDSAGELNDILGQNMSSVDIDDEELDAELEALQQDQTWAEQQEQTNGLPAYLQPLNDLPEFVDEETKEATTAQ</sequence>
<dbReference type="Proteomes" id="UP000001744">
    <property type="component" value="Unassembled WGS sequence"/>
</dbReference>
<dbReference type="JaponicusDB" id="SJAG_04643">
    <property type="gene designation" value="vps60"/>
</dbReference>
<dbReference type="PANTHER" id="PTHR22761:SF12">
    <property type="entry name" value="CHARGED MULTIVESICULAR BODY PROTEIN 5"/>
    <property type="match status" value="1"/>
</dbReference>
<reference evidence="5 7" key="1">
    <citation type="journal article" date="2011" name="Science">
        <title>Comparative functional genomics of the fission yeasts.</title>
        <authorList>
            <person name="Rhind N."/>
            <person name="Chen Z."/>
            <person name="Yassour M."/>
            <person name="Thompson D.A."/>
            <person name="Haas B.J."/>
            <person name="Habib N."/>
            <person name="Wapinski I."/>
            <person name="Roy S."/>
            <person name="Lin M.F."/>
            <person name="Heiman D.I."/>
            <person name="Young S.K."/>
            <person name="Furuya K."/>
            <person name="Guo Y."/>
            <person name="Pidoux A."/>
            <person name="Chen H.M."/>
            <person name="Robbertse B."/>
            <person name="Goldberg J.M."/>
            <person name="Aoki K."/>
            <person name="Bayne E.H."/>
            <person name="Berlin A.M."/>
            <person name="Desjardins C.A."/>
            <person name="Dobbs E."/>
            <person name="Dukaj L."/>
            <person name="Fan L."/>
            <person name="FitzGerald M.G."/>
            <person name="French C."/>
            <person name="Gujja S."/>
            <person name="Hansen K."/>
            <person name="Keifenheim D."/>
            <person name="Levin J.Z."/>
            <person name="Mosher R.A."/>
            <person name="Mueller C.A."/>
            <person name="Pfiffner J."/>
            <person name="Priest M."/>
            <person name="Russ C."/>
            <person name="Smialowska A."/>
            <person name="Swoboda P."/>
            <person name="Sykes S.M."/>
            <person name="Vaughn M."/>
            <person name="Vengrova S."/>
            <person name="Yoder R."/>
            <person name="Zeng Q."/>
            <person name="Allshire R."/>
            <person name="Baulcombe D."/>
            <person name="Birren B.W."/>
            <person name="Brown W."/>
            <person name="Ekwall K."/>
            <person name="Kellis M."/>
            <person name="Leatherwood J."/>
            <person name="Levin H."/>
            <person name="Margalit H."/>
            <person name="Martienssen R."/>
            <person name="Nieduszynski C.A."/>
            <person name="Spatafora J.W."/>
            <person name="Friedman N."/>
            <person name="Dalgaard J.Z."/>
            <person name="Baumann P."/>
            <person name="Niki H."/>
            <person name="Regev A."/>
            <person name="Nusbaum C."/>
        </authorList>
    </citation>
    <scope>NUCLEOTIDE SEQUENCE [LARGE SCALE GENOMIC DNA]</scope>
    <source>
        <strain evidence="7">yFS275 / FY16936</strain>
    </source>
</reference>
<proteinExistence type="inferred from homology"/>
<protein>
    <submittedName>
        <fullName evidence="5">Vacuolar sorting protein Vps60</fullName>
    </submittedName>
</protein>
<evidence type="ECO:0000256" key="1">
    <source>
        <dbReference type="ARBA" id="ARBA00006190"/>
    </source>
</evidence>
<dbReference type="RefSeq" id="XP_002175732.2">
    <property type="nucleotide sequence ID" value="XM_002175696.2"/>
</dbReference>
<evidence type="ECO:0000256" key="4">
    <source>
        <dbReference type="SAM" id="MobiDB-lite"/>
    </source>
</evidence>
<dbReference type="Gene3D" id="1.10.287.1060">
    <property type="entry name" value="ESAT-6-like"/>
    <property type="match status" value="1"/>
</dbReference>
<accession>B6K7D5</accession>
<dbReference type="GeneID" id="7049804"/>
<dbReference type="OMA" id="GVKQMQK"/>
<feature type="coiled-coil region" evidence="3">
    <location>
        <begin position="64"/>
        <end position="147"/>
    </location>
</feature>
<dbReference type="eggNOG" id="KOG1655">
    <property type="taxonomic scope" value="Eukaryota"/>
</dbReference>
<keyword evidence="2 3" id="KW-0175">Coiled coil</keyword>
<gene>
    <name evidence="6" type="primary">vps60</name>
    <name evidence="5" type="ORF">SJAG_04643</name>
</gene>
<dbReference type="OrthoDB" id="3265906at2759"/>
<evidence type="ECO:0000313" key="6">
    <source>
        <dbReference type="JaponicusDB" id="SJAG_04643"/>
    </source>
</evidence>
<dbReference type="STRING" id="402676.B6K7D5"/>
<feature type="region of interest" description="Disordered" evidence="4">
    <location>
        <begin position="170"/>
        <end position="210"/>
    </location>
</feature>
<dbReference type="PANTHER" id="PTHR22761">
    <property type="entry name" value="CHARGED MULTIVESICULAR BODY PROTEIN"/>
    <property type="match status" value="1"/>
</dbReference>
<dbReference type="AlphaFoldDB" id="B6K7D5"/>
<dbReference type="Gene3D" id="6.10.250.1710">
    <property type="match status" value="1"/>
</dbReference>
<name>B6K7D5_SCHJY</name>
<dbReference type="GO" id="GO:0006900">
    <property type="term" value="P:vesicle budding from membrane"/>
    <property type="evidence" value="ECO:0000318"/>
    <property type="project" value="GO_Central"/>
</dbReference>
<dbReference type="EMBL" id="KE651168">
    <property type="protein sequence ID" value="EEB09439.2"/>
    <property type="molecule type" value="Genomic_DNA"/>
</dbReference>